<dbReference type="InterPro" id="IPR008927">
    <property type="entry name" value="6-PGluconate_DH-like_C_sf"/>
</dbReference>
<keyword evidence="2" id="KW-0520">NAD</keyword>
<dbReference type="EMBL" id="KZ819662">
    <property type="protein sequence ID" value="PWN30040.1"/>
    <property type="molecule type" value="Genomic_DNA"/>
</dbReference>
<evidence type="ECO:0000313" key="6">
    <source>
        <dbReference type="EMBL" id="PWN30040.1"/>
    </source>
</evidence>
<organism evidence="6 7">
    <name type="scientific">Jaminaea rosea</name>
    <dbReference type="NCBI Taxonomy" id="1569628"/>
    <lineage>
        <taxon>Eukaryota</taxon>
        <taxon>Fungi</taxon>
        <taxon>Dikarya</taxon>
        <taxon>Basidiomycota</taxon>
        <taxon>Ustilaginomycotina</taxon>
        <taxon>Exobasidiomycetes</taxon>
        <taxon>Microstromatales</taxon>
        <taxon>Microstromatales incertae sedis</taxon>
        <taxon>Jaminaea</taxon>
    </lineage>
</organism>
<keyword evidence="7" id="KW-1185">Reference proteome</keyword>
<dbReference type="PANTHER" id="PTHR43060">
    <property type="entry name" value="3-HYDROXYISOBUTYRATE DEHYDROGENASE-LIKE 1, MITOCHONDRIAL-RELATED"/>
    <property type="match status" value="1"/>
</dbReference>
<dbReference type="Pfam" id="PF14833">
    <property type="entry name" value="NAD_binding_11"/>
    <property type="match status" value="1"/>
</dbReference>
<dbReference type="Proteomes" id="UP000245884">
    <property type="component" value="Unassembled WGS sequence"/>
</dbReference>
<evidence type="ECO:0000313" key="7">
    <source>
        <dbReference type="Proteomes" id="UP000245884"/>
    </source>
</evidence>
<dbReference type="RefSeq" id="XP_025364652.1">
    <property type="nucleotide sequence ID" value="XM_025507921.1"/>
</dbReference>
<dbReference type="InterPro" id="IPR015815">
    <property type="entry name" value="HIBADH-related"/>
</dbReference>
<evidence type="ECO:0000256" key="2">
    <source>
        <dbReference type="ARBA" id="ARBA00023027"/>
    </source>
</evidence>
<feature type="domain" description="3-hydroxyisobutyrate dehydrogenase-like NAD-binding" evidence="5">
    <location>
        <begin position="180"/>
        <end position="299"/>
    </location>
</feature>
<dbReference type="InterPro" id="IPR006115">
    <property type="entry name" value="6PGDH_NADP-bd"/>
</dbReference>
<evidence type="ECO:0000259" key="4">
    <source>
        <dbReference type="Pfam" id="PF03446"/>
    </source>
</evidence>
<evidence type="ECO:0000256" key="1">
    <source>
        <dbReference type="ARBA" id="ARBA00023002"/>
    </source>
</evidence>
<feature type="active site" evidence="3">
    <location>
        <position position="186"/>
    </location>
</feature>
<protein>
    <recommendedName>
        <fullName evidence="8">3-hydroxyisobutyrate dehydrogenase</fullName>
    </recommendedName>
</protein>
<dbReference type="GO" id="GO:0016491">
    <property type="term" value="F:oxidoreductase activity"/>
    <property type="evidence" value="ECO:0007669"/>
    <property type="project" value="UniProtKB-KW"/>
</dbReference>
<accession>A0A316UXK1</accession>
<dbReference type="STRING" id="1569628.A0A316UXK1"/>
<keyword evidence="1" id="KW-0560">Oxidoreductase</keyword>
<name>A0A316UXK1_9BASI</name>
<dbReference type="GO" id="GO:0050661">
    <property type="term" value="F:NADP binding"/>
    <property type="evidence" value="ECO:0007669"/>
    <property type="project" value="InterPro"/>
</dbReference>
<dbReference type="GO" id="GO:0051287">
    <property type="term" value="F:NAD binding"/>
    <property type="evidence" value="ECO:0007669"/>
    <property type="project" value="InterPro"/>
</dbReference>
<dbReference type="SUPFAM" id="SSF51735">
    <property type="entry name" value="NAD(P)-binding Rossmann-fold domains"/>
    <property type="match status" value="1"/>
</dbReference>
<dbReference type="Gene3D" id="3.40.50.720">
    <property type="entry name" value="NAD(P)-binding Rossmann-like Domain"/>
    <property type="match status" value="1"/>
</dbReference>
<dbReference type="Pfam" id="PF03446">
    <property type="entry name" value="NAD_binding_2"/>
    <property type="match status" value="1"/>
</dbReference>
<dbReference type="InterPro" id="IPR036291">
    <property type="entry name" value="NAD(P)-bd_dom_sf"/>
</dbReference>
<dbReference type="PANTHER" id="PTHR43060:SF15">
    <property type="entry name" value="3-HYDROXYISOBUTYRATE DEHYDROGENASE-LIKE 1, MITOCHONDRIAL-RELATED"/>
    <property type="match status" value="1"/>
</dbReference>
<dbReference type="InterPro" id="IPR029154">
    <property type="entry name" value="HIBADH-like_NADP-bd"/>
</dbReference>
<feature type="domain" description="6-phosphogluconate dehydrogenase NADP-binding" evidence="4">
    <location>
        <begin position="7"/>
        <end position="176"/>
    </location>
</feature>
<dbReference type="Gene3D" id="1.10.1040.10">
    <property type="entry name" value="N-(1-d-carboxylethyl)-l-norvaline Dehydrogenase, domain 2"/>
    <property type="match status" value="1"/>
</dbReference>
<dbReference type="AlphaFoldDB" id="A0A316UXK1"/>
<reference evidence="6 7" key="1">
    <citation type="journal article" date="2018" name="Mol. Biol. Evol.">
        <title>Broad Genomic Sampling Reveals a Smut Pathogenic Ancestry of the Fungal Clade Ustilaginomycotina.</title>
        <authorList>
            <person name="Kijpornyongpan T."/>
            <person name="Mondo S.J."/>
            <person name="Barry K."/>
            <person name="Sandor L."/>
            <person name="Lee J."/>
            <person name="Lipzen A."/>
            <person name="Pangilinan J."/>
            <person name="LaButti K."/>
            <person name="Hainaut M."/>
            <person name="Henrissat B."/>
            <person name="Grigoriev I.V."/>
            <person name="Spatafora J.W."/>
            <person name="Aime M.C."/>
        </authorList>
    </citation>
    <scope>NUCLEOTIDE SEQUENCE [LARGE SCALE GENOMIC DNA]</scope>
    <source>
        <strain evidence="6 7">MCA 5214</strain>
    </source>
</reference>
<dbReference type="SUPFAM" id="SSF48179">
    <property type="entry name" value="6-phosphogluconate dehydrogenase C-terminal domain-like"/>
    <property type="match status" value="1"/>
</dbReference>
<sequence length="309" mass="32348">MTAHTTRIGFVGLGNMGYGMATQLASKGFQVTGYDLRAQVVQDLAAKTGAKAASSQHDACHDQAALIVMTQNIDQARMVLLGESSDGGSSDNPISALQKDAVIILMSTVSPQDSRALAEQINKIRPDLGFIDAPVSGGSPGANSGTLTIMASGSPSHFTKVKAVLEAMGDKVHHVGHEVGQGQSMKAINQVLCGVHLVAAAEALSMAKASGIDPALALGVVRNSAAGSWMLSNRAQRMLEEEPQCASSVATWSKDMGIVMDVARGQHVHAPLAAVAAQQFNAAMARGLKDEDDTTLIRQYDFLNGNDRR</sequence>
<gene>
    <name evidence="6" type="ORF">BDZ90DRAFT_257143</name>
</gene>
<evidence type="ECO:0000259" key="5">
    <source>
        <dbReference type="Pfam" id="PF14833"/>
    </source>
</evidence>
<evidence type="ECO:0000256" key="3">
    <source>
        <dbReference type="PIRSR" id="PIRSR000103-1"/>
    </source>
</evidence>
<dbReference type="PIRSF" id="PIRSF000103">
    <property type="entry name" value="HIBADH"/>
    <property type="match status" value="1"/>
</dbReference>
<dbReference type="InterPro" id="IPR013328">
    <property type="entry name" value="6PGD_dom2"/>
</dbReference>
<dbReference type="GeneID" id="37029744"/>
<dbReference type="OrthoDB" id="435038at2759"/>
<evidence type="ECO:0008006" key="8">
    <source>
        <dbReference type="Google" id="ProtNLM"/>
    </source>
</evidence>
<proteinExistence type="predicted"/>